<feature type="domain" description="Pyridoxamine 5'-phosphate oxidase N-terminal" evidence="1">
    <location>
        <begin position="159"/>
        <end position="257"/>
    </location>
</feature>
<gene>
    <name evidence="2" type="ORF">KEG57_42060</name>
</gene>
<dbReference type="SUPFAM" id="SSF50475">
    <property type="entry name" value="FMN-binding split barrel"/>
    <property type="match status" value="1"/>
</dbReference>
<dbReference type="Gene3D" id="2.30.110.10">
    <property type="entry name" value="Electron Transport, Fmn-binding Protein, Chain A"/>
    <property type="match status" value="1"/>
</dbReference>
<dbReference type="InterPro" id="IPR011576">
    <property type="entry name" value="Pyridox_Oxase_N"/>
</dbReference>
<name>A0A9X4AYG0_9BACT</name>
<keyword evidence="3" id="KW-1185">Reference proteome</keyword>
<proteinExistence type="predicted"/>
<organism evidence="2 3">
    <name type="scientific">Polyangium jinanense</name>
    <dbReference type="NCBI Taxonomy" id="2829994"/>
    <lineage>
        <taxon>Bacteria</taxon>
        <taxon>Pseudomonadati</taxon>
        <taxon>Myxococcota</taxon>
        <taxon>Polyangia</taxon>
        <taxon>Polyangiales</taxon>
        <taxon>Polyangiaceae</taxon>
        <taxon>Polyangium</taxon>
    </lineage>
</organism>
<dbReference type="Proteomes" id="UP001151081">
    <property type="component" value="Unassembled WGS sequence"/>
</dbReference>
<evidence type="ECO:0000259" key="1">
    <source>
        <dbReference type="Pfam" id="PF01243"/>
    </source>
</evidence>
<protein>
    <submittedName>
        <fullName evidence="2">Pyridoxamine 5'-phosphate oxidase family protein</fullName>
    </submittedName>
</protein>
<dbReference type="AlphaFoldDB" id="A0A9X4AYG0"/>
<dbReference type="EMBL" id="JAGTJJ010000048">
    <property type="protein sequence ID" value="MDC3987127.1"/>
    <property type="molecule type" value="Genomic_DNA"/>
</dbReference>
<reference evidence="2 3" key="1">
    <citation type="submission" date="2021-04" db="EMBL/GenBank/DDBJ databases">
        <title>Genome analysis of Polyangium sp.</title>
        <authorList>
            <person name="Li Y."/>
            <person name="Wang J."/>
        </authorList>
    </citation>
    <scope>NUCLEOTIDE SEQUENCE [LARGE SCALE GENOMIC DNA]</scope>
    <source>
        <strain evidence="2 3">SDU14</strain>
    </source>
</reference>
<evidence type="ECO:0000313" key="3">
    <source>
        <dbReference type="Proteomes" id="UP001151081"/>
    </source>
</evidence>
<dbReference type="Pfam" id="PF01243">
    <property type="entry name" value="PNPOx_N"/>
    <property type="match status" value="1"/>
</dbReference>
<accession>A0A9X4AYG0</accession>
<sequence>MRSVELKTVEALEQVVGSRPLGVLMKSIDTLDVHCVRLLARSPFAVLGFADTDGRARAWPVGGTPGFARSIEGTHLRFTLPEPAAVDVRIGCSLLFFVPGLGETLRVNGRPSLDGAELLVTVEEAFMHCAKSILRSSLWEKPVEISLPRLAAPSGLLADAEVLSFLSHVPFVTLSSWDAKGEGDTSPKGDPPGFLKVDAQGRLAVADRPGNRRTDTFHNLLEQPRVALLALRPGDDRVVELSGRASLTIEPTLLSSMAVENKTPKLSMLLDVEFARLVPSTAVRDAQLWNTSRHVPRSELPKMAEICIDHLKQNKQKGLAASAVRALASKTVVGWALEHDYEKNRY</sequence>
<dbReference type="PANTHER" id="PTHR42815">
    <property type="entry name" value="FAD-BINDING, PUTATIVE (AFU_ORTHOLOGUE AFUA_6G07600)-RELATED"/>
    <property type="match status" value="1"/>
</dbReference>
<comment type="caution">
    <text evidence="2">The sequence shown here is derived from an EMBL/GenBank/DDBJ whole genome shotgun (WGS) entry which is preliminary data.</text>
</comment>
<evidence type="ECO:0000313" key="2">
    <source>
        <dbReference type="EMBL" id="MDC3987127.1"/>
    </source>
</evidence>
<dbReference type="InterPro" id="IPR012349">
    <property type="entry name" value="Split_barrel_FMN-bd"/>
</dbReference>
<dbReference type="RefSeq" id="WP_272422236.1">
    <property type="nucleotide sequence ID" value="NZ_JAGTJK010000013.1"/>
</dbReference>
<dbReference type="PANTHER" id="PTHR42815:SF2">
    <property type="entry name" value="FAD-BINDING, PUTATIVE (AFU_ORTHOLOGUE AFUA_6G07600)-RELATED"/>
    <property type="match status" value="1"/>
</dbReference>